<dbReference type="AlphaFoldDB" id="A0A371B5Z9"/>
<evidence type="ECO:0000313" key="8">
    <source>
        <dbReference type="Proteomes" id="UP000263833"/>
    </source>
</evidence>
<keyword evidence="4" id="KW-0964">Secreted</keyword>
<evidence type="ECO:0000256" key="3">
    <source>
        <dbReference type="ARBA" id="ARBA00018392"/>
    </source>
</evidence>
<comment type="caution">
    <text evidence="7">The sequence shown here is derived from an EMBL/GenBank/DDBJ whole genome shotgun (WGS) entry which is preliminary data.</text>
</comment>
<dbReference type="EMBL" id="QRGP01000002">
    <property type="protein sequence ID" value="RDV03008.1"/>
    <property type="molecule type" value="Genomic_DNA"/>
</dbReference>
<accession>A0A371B5Z9</accession>
<reference evidence="8" key="1">
    <citation type="submission" date="2018-08" db="EMBL/GenBank/DDBJ databases">
        <authorList>
            <person name="Kim S.-J."/>
            <person name="Jung G.-Y."/>
        </authorList>
    </citation>
    <scope>NUCLEOTIDE SEQUENCE [LARGE SCALE GENOMIC DNA]</scope>
    <source>
        <strain evidence="8">GY_G</strain>
    </source>
</reference>
<dbReference type="SMART" id="SM00155">
    <property type="entry name" value="PLDc"/>
    <property type="match status" value="2"/>
</dbReference>
<dbReference type="PROSITE" id="PS50035">
    <property type="entry name" value="PLD"/>
    <property type="match status" value="2"/>
</dbReference>
<dbReference type="PANTHER" id="PTHR21248:SF22">
    <property type="entry name" value="PHOSPHOLIPASE D"/>
    <property type="match status" value="1"/>
</dbReference>
<dbReference type="PANTHER" id="PTHR21248">
    <property type="entry name" value="CARDIOLIPIN SYNTHASE"/>
    <property type="match status" value="1"/>
</dbReference>
<dbReference type="Proteomes" id="UP000263833">
    <property type="component" value="Unassembled WGS sequence"/>
</dbReference>
<gene>
    <name evidence="7" type="ORF">DXH95_13955</name>
</gene>
<comment type="function">
    <text evidence="1">Could be a virulence factor.</text>
</comment>
<evidence type="ECO:0000256" key="1">
    <source>
        <dbReference type="ARBA" id="ARBA00003145"/>
    </source>
</evidence>
<dbReference type="InterPro" id="IPR025202">
    <property type="entry name" value="PLD-like_dom"/>
</dbReference>
<dbReference type="SUPFAM" id="SSF56024">
    <property type="entry name" value="Phospholipase D/nuclease"/>
    <property type="match status" value="2"/>
</dbReference>
<protein>
    <recommendedName>
        <fullName evidence="3">Phospholipase D</fullName>
    </recommendedName>
    <alternativeName>
        <fullName evidence="5">Choline phosphatase</fullName>
    </alternativeName>
</protein>
<organism evidence="7 8">
    <name type="scientific">Sphingorhabdus pulchriflava</name>
    <dbReference type="NCBI Taxonomy" id="2292257"/>
    <lineage>
        <taxon>Bacteria</taxon>
        <taxon>Pseudomonadati</taxon>
        <taxon>Pseudomonadota</taxon>
        <taxon>Alphaproteobacteria</taxon>
        <taxon>Sphingomonadales</taxon>
        <taxon>Sphingomonadaceae</taxon>
        <taxon>Sphingorhabdus</taxon>
    </lineage>
</organism>
<dbReference type="Pfam" id="PF13091">
    <property type="entry name" value="PLDc_2"/>
    <property type="match status" value="2"/>
</dbReference>
<sequence length="402" mass="45024">MEASKTALELPGKRFEIAGNILYILHDPEERLQSLLRLIGSATHSLTLSMYMFHNDTSGTEVRDAIAEAALRGVKVDVLVDSFGSSKVPASFFQPIADAGGSYHFFSSRWRLSYLIRNHQKLLVIDDEHALIGGFNITDQYFGRRGDDSWEDLGLTISGPEVARISTYISELIRLSADGGVRLLALRRLIRTWQPGDGPLQWLVGGPTNRISPWALALKRDLQNARTIDIVAAYFSPTQTILRRLASTARKGGDVRLVLAGRTDNGATIGAARILYGYLLKRDVQICEYQPQLLHTKLLVIDNACYIGSANLDIRSLFINKELMLRIDDAGLADYLRRLAGGLARASKIQTTAAHRNRLTWFNRFRWSLAYLLVNSVDYNIGRRISLRITQMLQKRLPGKKA</sequence>
<feature type="domain" description="PLD phosphodiesterase" evidence="6">
    <location>
        <begin position="114"/>
        <end position="141"/>
    </location>
</feature>
<dbReference type="GO" id="GO:0032049">
    <property type="term" value="P:cardiolipin biosynthetic process"/>
    <property type="evidence" value="ECO:0007669"/>
    <property type="project" value="UniProtKB-ARBA"/>
</dbReference>
<dbReference type="GO" id="GO:0030572">
    <property type="term" value="F:phosphatidyltransferase activity"/>
    <property type="evidence" value="ECO:0007669"/>
    <property type="project" value="UniProtKB-ARBA"/>
</dbReference>
<proteinExistence type="predicted"/>
<dbReference type="OrthoDB" id="9814092at2"/>
<evidence type="ECO:0000313" key="7">
    <source>
        <dbReference type="EMBL" id="RDV03008.1"/>
    </source>
</evidence>
<evidence type="ECO:0000256" key="2">
    <source>
        <dbReference type="ARBA" id="ARBA00004613"/>
    </source>
</evidence>
<comment type="subcellular location">
    <subcellularLocation>
        <location evidence="2">Secreted</location>
    </subcellularLocation>
</comment>
<keyword evidence="8" id="KW-1185">Reference proteome</keyword>
<feature type="domain" description="PLD phosphodiesterase" evidence="6">
    <location>
        <begin position="290"/>
        <end position="316"/>
    </location>
</feature>
<dbReference type="RefSeq" id="WP_115550111.1">
    <property type="nucleotide sequence ID" value="NZ_QRGP01000002.1"/>
</dbReference>
<dbReference type="CDD" id="cd09159">
    <property type="entry name" value="PLDc_ybhO_like_2"/>
    <property type="match status" value="1"/>
</dbReference>
<dbReference type="Gene3D" id="3.30.870.10">
    <property type="entry name" value="Endonuclease Chain A"/>
    <property type="match status" value="2"/>
</dbReference>
<dbReference type="CDD" id="cd09110">
    <property type="entry name" value="PLDc_CLS_1"/>
    <property type="match status" value="1"/>
</dbReference>
<dbReference type="InterPro" id="IPR001736">
    <property type="entry name" value="PLipase_D/transphosphatidylase"/>
</dbReference>
<evidence type="ECO:0000256" key="4">
    <source>
        <dbReference type="ARBA" id="ARBA00022525"/>
    </source>
</evidence>
<dbReference type="GO" id="GO:0005576">
    <property type="term" value="C:extracellular region"/>
    <property type="evidence" value="ECO:0007669"/>
    <property type="project" value="UniProtKB-SubCell"/>
</dbReference>
<name>A0A371B5Z9_9SPHN</name>
<evidence type="ECO:0000259" key="6">
    <source>
        <dbReference type="PROSITE" id="PS50035"/>
    </source>
</evidence>
<evidence type="ECO:0000256" key="5">
    <source>
        <dbReference type="ARBA" id="ARBA00029594"/>
    </source>
</evidence>